<reference evidence="2 3" key="1">
    <citation type="submission" date="2017-03" db="EMBL/GenBank/DDBJ databases">
        <authorList>
            <person name="Afonso C.L."/>
            <person name="Miller P.J."/>
            <person name="Scott M.A."/>
            <person name="Spackman E."/>
            <person name="Goraichik I."/>
            <person name="Dimitrov K.M."/>
            <person name="Suarez D.L."/>
            <person name="Swayne D.E."/>
        </authorList>
    </citation>
    <scope>NUCLEOTIDE SEQUENCE [LARGE SCALE GENOMIC DNA]</scope>
    <source>
        <strain evidence="2 3">CECT 7971</strain>
    </source>
</reference>
<accession>A0A1Y5RYU3</accession>
<dbReference type="Proteomes" id="UP000193307">
    <property type="component" value="Unassembled WGS sequence"/>
</dbReference>
<dbReference type="EMBL" id="FWFW01000002">
    <property type="protein sequence ID" value="SLN27606.1"/>
    <property type="molecule type" value="Genomic_DNA"/>
</dbReference>
<keyword evidence="3" id="KW-1185">Reference proteome</keyword>
<protein>
    <recommendedName>
        <fullName evidence="1">Insertion element IS150 protein InsJ-like helix-turn-helix domain-containing protein</fullName>
    </recommendedName>
</protein>
<evidence type="ECO:0000259" key="1">
    <source>
        <dbReference type="Pfam" id="PF13518"/>
    </source>
</evidence>
<name>A0A1Y5RYU3_9RHOB</name>
<evidence type="ECO:0000313" key="2">
    <source>
        <dbReference type="EMBL" id="SLN27606.1"/>
    </source>
</evidence>
<proteinExistence type="predicted"/>
<dbReference type="InterPro" id="IPR055247">
    <property type="entry name" value="InsJ-like_HTH"/>
</dbReference>
<organism evidence="2 3">
    <name type="scientific">Pacificibacter marinus</name>
    <dbReference type="NCBI Taxonomy" id="658057"/>
    <lineage>
        <taxon>Bacteria</taxon>
        <taxon>Pseudomonadati</taxon>
        <taxon>Pseudomonadota</taxon>
        <taxon>Alphaproteobacteria</taxon>
        <taxon>Rhodobacterales</taxon>
        <taxon>Roseobacteraceae</taxon>
        <taxon>Pacificibacter</taxon>
    </lineage>
</organism>
<evidence type="ECO:0000313" key="3">
    <source>
        <dbReference type="Proteomes" id="UP000193307"/>
    </source>
</evidence>
<dbReference type="InterPro" id="IPR036388">
    <property type="entry name" value="WH-like_DNA-bd_sf"/>
</dbReference>
<dbReference type="GO" id="GO:0043565">
    <property type="term" value="F:sequence-specific DNA binding"/>
    <property type="evidence" value="ECO:0007669"/>
    <property type="project" value="InterPro"/>
</dbReference>
<feature type="domain" description="Insertion element IS150 protein InsJ-like helix-turn-helix" evidence="1">
    <location>
        <begin position="10"/>
        <end position="51"/>
    </location>
</feature>
<gene>
    <name evidence="2" type="ORF">PAM7971_01070</name>
</gene>
<dbReference type="SUPFAM" id="SSF48295">
    <property type="entry name" value="TrpR-like"/>
    <property type="match status" value="1"/>
</dbReference>
<dbReference type="AlphaFoldDB" id="A0A1Y5RYU3"/>
<dbReference type="Pfam" id="PF13518">
    <property type="entry name" value="HTH_28"/>
    <property type="match status" value="1"/>
</dbReference>
<dbReference type="Gene3D" id="1.10.10.10">
    <property type="entry name" value="Winged helix-like DNA-binding domain superfamily/Winged helix DNA-binding domain"/>
    <property type="match status" value="1"/>
</dbReference>
<sequence>MTNEERDIQRKLKVLQHAEKIGNARKACRYFGIGRSSFYRWRDAYQKHGEANGHPSEPKVKYLHFFKLFLCHCIAGTSRSS</sequence>
<dbReference type="InterPro" id="IPR010921">
    <property type="entry name" value="Trp_repressor/repl_initiator"/>
</dbReference>